<dbReference type="InterPro" id="IPR058072">
    <property type="entry name" value="LIC12708-like"/>
</dbReference>
<dbReference type="PROSITE" id="PS51257">
    <property type="entry name" value="PROKAR_LIPOPROTEIN"/>
    <property type="match status" value="1"/>
</dbReference>
<dbReference type="NCBIfam" id="NF047780">
    <property type="entry name" value="LIC12708_fam"/>
    <property type="match status" value="1"/>
</dbReference>
<dbReference type="Proteomes" id="UP001228690">
    <property type="component" value="Chromosome"/>
</dbReference>
<organism evidence="1 2">
    <name type="scientific">Candidatus Haliotispira prima</name>
    <dbReference type="NCBI Taxonomy" id="3034016"/>
    <lineage>
        <taxon>Bacteria</taxon>
        <taxon>Pseudomonadati</taxon>
        <taxon>Spirochaetota</taxon>
        <taxon>Spirochaetia</taxon>
        <taxon>Spirochaetales</taxon>
        <taxon>Spirochaetaceae</taxon>
        <taxon>Candidatus Haliotispira</taxon>
    </lineage>
</organism>
<dbReference type="SUPFAM" id="SSF63825">
    <property type="entry name" value="YWTD domain"/>
    <property type="match status" value="1"/>
</dbReference>
<dbReference type="InterPro" id="IPR011042">
    <property type="entry name" value="6-blade_b-propeller_TolB-like"/>
</dbReference>
<dbReference type="EMBL" id="CP123443">
    <property type="protein sequence ID" value="WGK70204.1"/>
    <property type="molecule type" value="Genomic_DNA"/>
</dbReference>
<name>A0ABY8MJQ7_9SPIO</name>
<keyword evidence="2" id="KW-1185">Reference proteome</keyword>
<dbReference type="RefSeq" id="WP_326928412.1">
    <property type="nucleotide sequence ID" value="NZ_CP123443.1"/>
</dbReference>
<evidence type="ECO:0000313" key="2">
    <source>
        <dbReference type="Proteomes" id="UP001228690"/>
    </source>
</evidence>
<protein>
    <recommendedName>
        <fullName evidence="3">Lipoprotein</fullName>
    </recommendedName>
</protein>
<proteinExistence type="predicted"/>
<dbReference type="Gene3D" id="2.120.10.30">
    <property type="entry name" value="TolB, C-terminal domain"/>
    <property type="match status" value="1"/>
</dbReference>
<accession>A0ABY8MJQ7</accession>
<sequence length="426" mass="48981">MIGNRQFLFFLLLLITLFSFYSCANREVSLVPETIFRIPMGVMRDEINLFSRKGYLYSDGSNFTLTPLGNYYIVDRASRKILYYSNYGKLNYIIYNPDYRFDSDKRSSKYLDKIWYFGELSEIAANVDRLYVTSTLGISGSFGAPSAPNTSKIRDKGTNANRLNDLYTQAVLAFNNKGEFLYRLGKEGVNSKPFLHRIIKLFTDSRGNLFVVARHPEAYQIYKFSDKGQLLSGFELSAARDIFPETPLRPQTETDKPDNTESKSFFEITSPDFSFDGKTLFFELYRYTTKINDATLKTSQLNTYSYDIYSISTDDPAAGPQKNFTVRRFSSGRPDAKQMYGEKLLGTTNNGLLAFLQTYPNGKNVVIYYNTEGVQKFTVTIDVKENIPYQFYLASNGLISALNFYEDHVAVTWWRTDKLFRKELGF</sequence>
<evidence type="ECO:0008006" key="3">
    <source>
        <dbReference type="Google" id="ProtNLM"/>
    </source>
</evidence>
<evidence type="ECO:0000313" key="1">
    <source>
        <dbReference type="EMBL" id="WGK70204.1"/>
    </source>
</evidence>
<reference evidence="1 2" key="1">
    <citation type="submission" date="2023-04" db="EMBL/GenBank/DDBJ databases">
        <title>Spirochaete genome identified in red abalone sample constitutes a novel genus.</title>
        <authorList>
            <person name="Sharma S.P."/>
            <person name="Purcell C.M."/>
            <person name="Hyde J.R."/>
            <person name="Severin A.J."/>
        </authorList>
    </citation>
    <scope>NUCLEOTIDE SEQUENCE [LARGE SCALE GENOMIC DNA]</scope>
    <source>
        <strain evidence="1 2">SP-2023</strain>
    </source>
</reference>
<gene>
    <name evidence="1" type="ORF">P0082_04910</name>
</gene>